<dbReference type="SUPFAM" id="SSF53383">
    <property type="entry name" value="PLP-dependent transferases"/>
    <property type="match status" value="1"/>
</dbReference>
<dbReference type="EMBL" id="JAFMPT010000005">
    <property type="protein sequence ID" value="MCC1484093.1"/>
    <property type="molecule type" value="Genomic_DNA"/>
</dbReference>
<dbReference type="PIRSF" id="PIRSF000390">
    <property type="entry name" value="PLP_StrS"/>
    <property type="match status" value="1"/>
</dbReference>
<dbReference type="RefSeq" id="WP_227476538.1">
    <property type="nucleotide sequence ID" value="NZ_JAFMPT010000005.1"/>
</dbReference>
<dbReference type="PANTHER" id="PTHR30244:SF36">
    <property type="entry name" value="3-OXO-GLUCOSE-6-PHOSPHATE:GLUTAMATE AMINOTRANSFERASE"/>
    <property type="match status" value="1"/>
</dbReference>
<evidence type="ECO:0000256" key="1">
    <source>
        <dbReference type="ARBA" id="ARBA00022898"/>
    </source>
</evidence>
<dbReference type="InterPro" id="IPR000653">
    <property type="entry name" value="DegT/StrS_aminotransferase"/>
</dbReference>
<keyword evidence="4" id="KW-0808">Transferase</keyword>
<name>A0ABS8ELQ6_9FLAO</name>
<evidence type="ECO:0000256" key="3">
    <source>
        <dbReference type="RuleBase" id="RU004508"/>
    </source>
</evidence>
<gene>
    <name evidence="4" type="ORF">J1C55_05775</name>
</gene>
<dbReference type="GO" id="GO:0008483">
    <property type="term" value="F:transaminase activity"/>
    <property type="evidence" value="ECO:0007669"/>
    <property type="project" value="UniProtKB-KW"/>
</dbReference>
<accession>A0ABS8ELQ6</accession>
<sequence length="366" mass="41276">MIPFLDIHKINARFHDEFQSEFDVILNTSRFILGNKLKQFEDDYAKYCGTKYCIGTGNGLDALTLILKGYIATGRLQEGDKVIVPSTTFIATILSVIYAGLEPVFIDANSNTFNISIEEIKTHFSKDVKAIITVHLYGQLADMNAINTFCKTYNILCIEDAAQAHGAINESNVKAGNLGDAAAFSFYPSKNLGALGDGGAITTNDEELYNILLKLRNYGSDKKYHHKIIGYNSRLDEMQASFLSVKLKYLDADNEKRRLIAKRYLLEVENAKIKLPYYNGSKDHVFYAFVIQVDDREMFIEYLNKHNIGNLIHYPIPPHQQEALKKYNGLSLPITEQIHKTVVSLPISPVMIDDDVTKVIKILNAY</sequence>
<protein>
    <submittedName>
        <fullName evidence="4">DegT/DnrJ/EryC1/StrS family aminotransferase</fullName>
    </submittedName>
</protein>
<dbReference type="Pfam" id="PF01041">
    <property type="entry name" value="DegT_DnrJ_EryC1"/>
    <property type="match status" value="1"/>
</dbReference>
<dbReference type="CDD" id="cd00616">
    <property type="entry name" value="AHBA_syn"/>
    <property type="match status" value="1"/>
</dbReference>
<keyword evidence="1 3" id="KW-0663">Pyridoxal phosphate</keyword>
<dbReference type="PANTHER" id="PTHR30244">
    <property type="entry name" value="TRANSAMINASE"/>
    <property type="match status" value="1"/>
</dbReference>
<reference evidence="5" key="2">
    <citation type="submission" date="2023-07" db="EMBL/GenBank/DDBJ databases">
        <title>Genome of Winogradskyella sp. E313.</title>
        <authorList>
            <person name="Zhou Y."/>
        </authorList>
    </citation>
    <scope>NUCLEOTIDE SEQUENCE [LARGE SCALE GENOMIC DNA]</scope>
    <source>
        <strain evidence="5">E313</strain>
    </source>
</reference>
<dbReference type="InterPro" id="IPR015422">
    <property type="entry name" value="PyrdxlP-dep_Trfase_small"/>
</dbReference>
<comment type="similarity">
    <text evidence="2 3">Belongs to the DegT/DnrJ/EryC1 family.</text>
</comment>
<dbReference type="Gene3D" id="3.90.1150.10">
    <property type="entry name" value="Aspartate Aminotransferase, domain 1"/>
    <property type="match status" value="1"/>
</dbReference>
<evidence type="ECO:0000313" key="5">
    <source>
        <dbReference type="Proteomes" id="UP000778797"/>
    </source>
</evidence>
<keyword evidence="5" id="KW-1185">Reference proteome</keyword>
<dbReference type="Proteomes" id="UP000778797">
    <property type="component" value="Unassembled WGS sequence"/>
</dbReference>
<keyword evidence="4" id="KW-0032">Aminotransferase</keyword>
<dbReference type="InterPro" id="IPR015424">
    <property type="entry name" value="PyrdxlP-dep_Trfase"/>
</dbReference>
<evidence type="ECO:0000313" key="4">
    <source>
        <dbReference type="EMBL" id="MCC1484093.1"/>
    </source>
</evidence>
<proteinExistence type="inferred from homology"/>
<reference evidence="5" key="1">
    <citation type="submission" date="2021-03" db="EMBL/GenBank/DDBJ databases">
        <title>Genome of Cognatishimia sp. F0-27.</title>
        <authorList>
            <person name="Ping X."/>
        </authorList>
    </citation>
    <scope>NUCLEOTIDE SEQUENCE [LARGE SCALE GENOMIC DNA]</scope>
    <source>
        <strain evidence="5">E313</strain>
    </source>
</reference>
<evidence type="ECO:0000256" key="2">
    <source>
        <dbReference type="ARBA" id="ARBA00037999"/>
    </source>
</evidence>
<organism evidence="4 5">
    <name type="scientific">Winogradskyella immobilis</name>
    <dbReference type="NCBI Taxonomy" id="2816852"/>
    <lineage>
        <taxon>Bacteria</taxon>
        <taxon>Pseudomonadati</taxon>
        <taxon>Bacteroidota</taxon>
        <taxon>Flavobacteriia</taxon>
        <taxon>Flavobacteriales</taxon>
        <taxon>Flavobacteriaceae</taxon>
        <taxon>Winogradskyella</taxon>
    </lineage>
</organism>
<dbReference type="InterPro" id="IPR015421">
    <property type="entry name" value="PyrdxlP-dep_Trfase_major"/>
</dbReference>
<dbReference type="Gene3D" id="3.40.640.10">
    <property type="entry name" value="Type I PLP-dependent aspartate aminotransferase-like (Major domain)"/>
    <property type="match status" value="1"/>
</dbReference>
<comment type="caution">
    <text evidence="4">The sequence shown here is derived from an EMBL/GenBank/DDBJ whole genome shotgun (WGS) entry which is preliminary data.</text>
</comment>